<dbReference type="eggNOG" id="COG0324">
    <property type="taxonomic scope" value="Bacteria"/>
</dbReference>
<evidence type="ECO:0000256" key="5">
    <source>
        <dbReference type="ARBA" id="ARBA00022694"/>
    </source>
</evidence>
<feature type="binding site" evidence="10">
    <location>
        <begin position="15"/>
        <end position="22"/>
    </location>
    <ligand>
        <name>ATP</name>
        <dbReference type="ChEBI" id="CHEBI:30616"/>
    </ligand>
</feature>
<reference evidence="14 15" key="1">
    <citation type="journal article" date="2013" name="Genome Announc.">
        <title>Draft genome sequences for three mercury-methylating, sulfate-reducing bacteria.</title>
        <authorList>
            <person name="Brown S.D."/>
            <person name="Hurt R.A.Jr."/>
            <person name="Gilmour C.C."/>
            <person name="Elias D.A."/>
        </authorList>
    </citation>
    <scope>NUCLEOTIDE SEQUENCE [LARGE SCALE GENOMIC DNA]</scope>
    <source>
        <strain evidence="14 15">DSM 2059</strain>
    </source>
</reference>
<keyword evidence="7 10" id="KW-0067">ATP-binding</keyword>
<dbReference type="Proteomes" id="UP000014977">
    <property type="component" value="Unassembled WGS sequence"/>
</dbReference>
<dbReference type="GO" id="GO:0052381">
    <property type="term" value="F:tRNA dimethylallyltransferase activity"/>
    <property type="evidence" value="ECO:0007669"/>
    <property type="project" value="UniProtKB-UniRule"/>
</dbReference>
<dbReference type="PANTHER" id="PTHR11088:SF60">
    <property type="entry name" value="TRNA DIMETHYLALLYLTRANSFERASE"/>
    <property type="match status" value="1"/>
</dbReference>
<dbReference type="EMBL" id="ATHJ01000105">
    <property type="protein sequence ID" value="EPR35835.1"/>
    <property type="molecule type" value="Genomic_DNA"/>
</dbReference>
<protein>
    <recommendedName>
        <fullName evidence="10">tRNA dimethylallyltransferase</fullName>
        <ecNumber evidence="10">2.5.1.75</ecNumber>
    </recommendedName>
    <alternativeName>
        <fullName evidence="10">Dimethylallyl diphosphate:tRNA dimethylallyltransferase</fullName>
        <shortName evidence="10">DMAPP:tRNA dimethylallyltransferase</shortName>
        <shortName evidence="10">DMATase</shortName>
    </alternativeName>
    <alternativeName>
        <fullName evidence="10">Isopentenyl-diphosphate:tRNA isopentenyltransferase</fullName>
        <shortName evidence="10">IPP transferase</shortName>
        <shortName evidence="10">IPPT</shortName>
        <shortName evidence="10">IPTase</shortName>
    </alternativeName>
</protein>
<evidence type="ECO:0000256" key="8">
    <source>
        <dbReference type="ARBA" id="ARBA00022842"/>
    </source>
</evidence>
<evidence type="ECO:0000256" key="3">
    <source>
        <dbReference type="ARBA" id="ARBA00005842"/>
    </source>
</evidence>
<evidence type="ECO:0000256" key="10">
    <source>
        <dbReference type="HAMAP-Rule" id="MF_00185"/>
    </source>
</evidence>
<dbReference type="PANTHER" id="PTHR11088">
    <property type="entry name" value="TRNA DIMETHYLALLYLTRANSFERASE"/>
    <property type="match status" value="1"/>
</dbReference>
<dbReference type="OrthoDB" id="9776390at2"/>
<dbReference type="AlphaFoldDB" id="S7TGV9"/>
<dbReference type="GO" id="GO:0005524">
    <property type="term" value="F:ATP binding"/>
    <property type="evidence" value="ECO:0007669"/>
    <property type="project" value="UniProtKB-UniRule"/>
</dbReference>
<dbReference type="SUPFAM" id="SSF52540">
    <property type="entry name" value="P-loop containing nucleoside triphosphate hydrolases"/>
    <property type="match status" value="1"/>
</dbReference>
<comment type="similarity">
    <text evidence="3 10 13">Belongs to the IPP transferase family.</text>
</comment>
<keyword evidence="15" id="KW-1185">Reference proteome</keyword>
<dbReference type="RefSeq" id="WP_020877651.1">
    <property type="nucleotide sequence ID" value="NZ_ATHJ01000105.1"/>
</dbReference>
<dbReference type="HAMAP" id="MF_00185">
    <property type="entry name" value="IPP_trans"/>
    <property type="match status" value="1"/>
</dbReference>
<comment type="function">
    <text evidence="2 10 12">Catalyzes the transfer of a dimethylallyl group onto the adenine at position 37 in tRNAs that read codons beginning with uridine, leading to the formation of N6-(dimethylallyl)adenosine (i(6)A).</text>
</comment>
<keyword evidence="5 10" id="KW-0819">tRNA processing</keyword>
<feature type="binding site" evidence="10">
    <location>
        <begin position="17"/>
        <end position="22"/>
    </location>
    <ligand>
        <name>substrate</name>
    </ligand>
</feature>
<evidence type="ECO:0000256" key="9">
    <source>
        <dbReference type="ARBA" id="ARBA00049563"/>
    </source>
</evidence>
<dbReference type="Gene3D" id="3.40.50.300">
    <property type="entry name" value="P-loop containing nucleotide triphosphate hydrolases"/>
    <property type="match status" value="1"/>
</dbReference>
<dbReference type="FunFam" id="1.10.20.140:FF:000001">
    <property type="entry name" value="tRNA dimethylallyltransferase"/>
    <property type="match status" value="1"/>
</dbReference>
<dbReference type="Gene3D" id="1.10.20.140">
    <property type="match status" value="1"/>
</dbReference>
<evidence type="ECO:0000256" key="13">
    <source>
        <dbReference type="RuleBase" id="RU003785"/>
    </source>
</evidence>
<evidence type="ECO:0000256" key="1">
    <source>
        <dbReference type="ARBA" id="ARBA00001946"/>
    </source>
</evidence>
<dbReference type="NCBIfam" id="TIGR00174">
    <property type="entry name" value="miaA"/>
    <property type="match status" value="1"/>
</dbReference>
<evidence type="ECO:0000256" key="12">
    <source>
        <dbReference type="RuleBase" id="RU003784"/>
    </source>
</evidence>
<evidence type="ECO:0000256" key="2">
    <source>
        <dbReference type="ARBA" id="ARBA00003213"/>
    </source>
</evidence>
<dbReference type="PATRIC" id="fig|1121405.3.peg.3241"/>
<feature type="region of interest" description="Interaction with substrate tRNA" evidence="10">
    <location>
        <begin position="40"/>
        <end position="43"/>
    </location>
</feature>
<dbReference type="GO" id="GO:0006400">
    <property type="term" value="P:tRNA modification"/>
    <property type="evidence" value="ECO:0007669"/>
    <property type="project" value="TreeGrafter"/>
</dbReference>
<comment type="subunit">
    <text evidence="10">Monomer.</text>
</comment>
<gene>
    <name evidence="10" type="primary">miaA</name>
    <name evidence="14" type="ORF">dsmv_0540</name>
</gene>
<evidence type="ECO:0000313" key="15">
    <source>
        <dbReference type="Proteomes" id="UP000014977"/>
    </source>
</evidence>
<proteinExistence type="inferred from homology"/>
<name>S7TGV9_DESML</name>
<keyword evidence="8 10" id="KW-0460">Magnesium</keyword>
<comment type="caution">
    <text evidence="10">Lacks conserved residue(s) required for the propagation of feature annotation.</text>
</comment>
<evidence type="ECO:0000256" key="4">
    <source>
        <dbReference type="ARBA" id="ARBA00022679"/>
    </source>
</evidence>
<evidence type="ECO:0000256" key="7">
    <source>
        <dbReference type="ARBA" id="ARBA00022840"/>
    </source>
</evidence>
<comment type="cofactor">
    <cofactor evidence="1 10">
        <name>Mg(2+)</name>
        <dbReference type="ChEBI" id="CHEBI:18420"/>
    </cofactor>
</comment>
<organism evidence="14 15">
    <name type="scientific">Desulfococcus multivorans DSM 2059</name>
    <dbReference type="NCBI Taxonomy" id="1121405"/>
    <lineage>
        <taxon>Bacteria</taxon>
        <taxon>Pseudomonadati</taxon>
        <taxon>Thermodesulfobacteriota</taxon>
        <taxon>Desulfobacteria</taxon>
        <taxon>Desulfobacterales</taxon>
        <taxon>Desulfococcaceae</taxon>
        <taxon>Desulfococcus</taxon>
    </lineage>
</organism>
<dbReference type="EC" id="2.5.1.75" evidence="10"/>
<sequence length="320" mass="36395">MNSHRKKPDIVVICGPTGIGKTATAIALARIFHGEIISADSMQIYRHMDIGTAKPTPEERTAAPHHLIDIADPDEPFDAARYAREARAVIAAVVARNALPIVTGGTGLYIKSLTQGIFRAKPVDPALRERLKQEVDRMGAPALHRRLQERDPITAGRIHPNDAFRIIRAIEIFETTGKPLSDHHSTHRFGEAPFRTLKIGLEMERSALYERIDRRVDIMLAMGLAAEVRGLLELGYPSQLKSMKSIGYRHMADFIEGRTTWAEAVRTLKRDTRRYAKRQYTWFRADPEVWWVPPHDLETMRNRILEFLTERGRPRTQDQA</sequence>
<evidence type="ECO:0000313" key="14">
    <source>
        <dbReference type="EMBL" id="EPR35835.1"/>
    </source>
</evidence>
<evidence type="ECO:0000256" key="6">
    <source>
        <dbReference type="ARBA" id="ARBA00022741"/>
    </source>
</evidence>
<dbReference type="Pfam" id="PF01715">
    <property type="entry name" value="IPPT"/>
    <property type="match status" value="1"/>
</dbReference>
<dbReference type="InterPro" id="IPR018022">
    <property type="entry name" value="IPT"/>
</dbReference>
<accession>S7TGV9</accession>
<dbReference type="STRING" id="897.B2D07_15350"/>
<keyword evidence="6 10" id="KW-0547">Nucleotide-binding</keyword>
<comment type="catalytic activity">
    <reaction evidence="9 10 11">
        <text>adenosine(37) in tRNA + dimethylallyl diphosphate = N(6)-dimethylallyladenosine(37) in tRNA + diphosphate</text>
        <dbReference type="Rhea" id="RHEA:26482"/>
        <dbReference type="Rhea" id="RHEA-COMP:10162"/>
        <dbReference type="Rhea" id="RHEA-COMP:10375"/>
        <dbReference type="ChEBI" id="CHEBI:33019"/>
        <dbReference type="ChEBI" id="CHEBI:57623"/>
        <dbReference type="ChEBI" id="CHEBI:74411"/>
        <dbReference type="ChEBI" id="CHEBI:74415"/>
        <dbReference type="EC" id="2.5.1.75"/>
    </reaction>
</comment>
<feature type="site" description="Interaction with substrate tRNA" evidence="10">
    <location>
        <position position="128"/>
    </location>
</feature>
<evidence type="ECO:0000256" key="11">
    <source>
        <dbReference type="RuleBase" id="RU003783"/>
    </source>
</evidence>
<comment type="caution">
    <text evidence="14">The sequence shown here is derived from an EMBL/GenBank/DDBJ whole genome shotgun (WGS) entry which is preliminary data.</text>
</comment>
<dbReference type="InterPro" id="IPR039657">
    <property type="entry name" value="Dimethylallyltransferase"/>
</dbReference>
<feature type="site" description="Interaction with substrate tRNA" evidence="10">
    <location>
        <position position="106"/>
    </location>
</feature>
<keyword evidence="4 10" id="KW-0808">Transferase</keyword>
<dbReference type="InterPro" id="IPR027417">
    <property type="entry name" value="P-loop_NTPase"/>
</dbReference>